<reference evidence="2 3" key="1">
    <citation type="submission" date="2019-02" db="EMBL/GenBank/DDBJ databases">
        <title>Draft genome sequences of novel Actinobacteria.</title>
        <authorList>
            <person name="Sahin N."/>
            <person name="Ay H."/>
            <person name="Saygin H."/>
        </authorList>
    </citation>
    <scope>NUCLEOTIDE SEQUENCE [LARGE SCALE GENOMIC DNA]</scope>
    <source>
        <strain evidence="2 3">JCM 30529</strain>
    </source>
</reference>
<evidence type="ECO:0000313" key="2">
    <source>
        <dbReference type="EMBL" id="TDC02028.1"/>
    </source>
</evidence>
<evidence type="ECO:0000256" key="1">
    <source>
        <dbReference type="SAM" id="SignalP"/>
    </source>
</evidence>
<sequence>MSFMRRPRVRSLLATAAVAGGLVLGLATPAQADYTSPIYPTLKACNDARPKYSSSWTRPQACYAMYNWDGTKVIGYAFLVKTRS</sequence>
<keyword evidence="3" id="KW-1185">Reference proteome</keyword>
<feature type="signal peptide" evidence="1">
    <location>
        <begin position="1"/>
        <end position="32"/>
    </location>
</feature>
<dbReference type="Proteomes" id="UP000295626">
    <property type="component" value="Unassembled WGS sequence"/>
</dbReference>
<feature type="chain" id="PRO_5046878797" evidence="1">
    <location>
        <begin position="33"/>
        <end position="84"/>
    </location>
</feature>
<name>A0ABY2DMB7_9ACTN</name>
<dbReference type="EMBL" id="SMKE01000023">
    <property type="protein sequence ID" value="TDC02028.1"/>
    <property type="molecule type" value="Genomic_DNA"/>
</dbReference>
<comment type="caution">
    <text evidence="2">The sequence shown here is derived from an EMBL/GenBank/DDBJ whole genome shotgun (WGS) entry which is preliminary data.</text>
</comment>
<evidence type="ECO:0000313" key="3">
    <source>
        <dbReference type="Proteomes" id="UP000295626"/>
    </source>
</evidence>
<gene>
    <name evidence="2" type="ORF">E1091_01670</name>
</gene>
<organism evidence="2 3">
    <name type="scientific">Micromonospora fluostatini</name>
    <dbReference type="NCBI Taxonomy" id="1629071"/>
    <lineage>
        <taxon>Bacteria</taxon>
        <taxon>Bacillati</taxon>
        <taxon>Actinomycetota</taxon>
        <taxon>Actinomycetes</taxon>
        <taxon>Micromonosporales</taxon>
        <taxon>Micromonosporaceae</taxon>
        <taxon>Micromonospora</taxon>
    </lineage>
</organism>
<protein>
    <submittedName>
        <fullName evidence="2">Uncharacterized protein</fullName>
    </submittedName>
</protein>
<proteinExistence type="predicted"/>
<keyword evidence="1" id="KW-0732">Signal</keyword>
<accession>A0ABY2DMB7</accession>